<dbReference type="EMBL" id="CP036275">
    <property type="protein sequence ID" value="QDU40580.1"/>
    <property type="molecule type" value="Genomic_DNA"/>
</dbReference>
<name>A0A517ZDR5_9PLAN</name>
<dbReference type="RefSeq" id="WP_197443776.1">
    <property type="nucleotide sequence ID" value="NZ_CP036275.1"/>
</dbReference>
<evidence type="ECO:0000313" key="2">
    <source>
        <dbReference type="EMBL" id="QDU40580.1"/>
    </source>
</evidence>
<dbReference type="SUPFAM" id="SSF51735">
    <property type="entry name" value="NAD(P)-binding Rossmann-fold domains"/>
    <property type="match status" value="1"/>
</dbReference>
<gene>
    <name evidence="2" type="ORF">Mal4_49380</name>
</gene>
<dbReference type="Pfam" id="PF04321">
    <property type="entry name" value="RmlD_sub_bind"/>
    <property type="match status" value="1"/>
</dbReference>
<accession>A0A517ZDR5</accession>
<dbReference type="InterPro" id="IPR029903">
    <property type="entry name" value="RmlD-like-bd"/>
</dbReference>
<organism evidence="2 3">
    <name type="scientific">Maioricimonas rarisocia</name>
    <dbReference type="NCBI Taxonomy" id="2528026"/>
    <lineage>
        <taxon>Bacteria</taxon>
        <taxon>Pseudomonadati</taxon>
        <taxon>Planctomycetota</taxon>
        <taxon>Planctomycetia</taxon>
        <taxon>Planctomycetales</taxon>
        <taxon>Planctomycetaceae</taxon>
        <taxon>Maioricimonas</taxon>
    </lineage>
</organism>
<evidence type="ECO:0000313" key="3">
    <source>
        <dbReference type="Proteomes" id="UP000320496"/>
    </source>
</evidence>
<dbReference type="Gene3D" id="3.40.50.720">
    <property type="entry name" value="NAD(P)-binding Rossmann-like Domain"/>
    <property type="match status" value="1"/>
</dbReference>
<dbReference type="PANTHER" id="PTHR43242">
    <property type="entry name" value="NAD(P)-BINDING ROSSMANN-FOLD SUPERFAMILY PROTEIN"/>
    <property type="match status" value="1"/>
</dbReference>
<dbReference type="PANTHER" id="PTHR43242:SF1">
    <property type="entry name" value="NAD(P)-BINDING ROSSMANN-FOLD SUPERFAMILY PROTEIN"/>
    <property type="match status" value="1"/>
</dbReference>
<feature type="domain" description="RmlD-like substrate binding" evidence="1">
    <location>
        <begin position="3"/>
        <end position="248"/>
    </location>
</feature>
<dbReference type="InterPro" id="IPR036291">
    <property type="entry name" value="NAD(P)-bd_dom_sf"/>
</dbReference>
<evidence type="ECO:0000259" key="1">
    <source>
        <dbReference type="Pfam" id="PF04321"/>
    </source>
</evidence>
<dbReference type="AlphaFoldDB" id="A0A517ZDR5"/>
<proteinExistence type="predicted"/>
<protein>
    <submittedName>
        <fullName evidence="2">RmlD substrate binding domain protein</fullName>
    </submittedName>
</protein>
<keyword evidence="3" id="KW-1185">Reference proteome</keyword>
<dbReference type="Proteomes" id="UP000320496">
    <property type="component" value="Chromosome"/>
</dbReference>
<reference evidence="2 3" key="1">
    <citation type="submission" date="2019-02" db="EMBL/GenBank/DDBJ databases">
        <title>Deep-cultivation of Planctomycetes and their phenomic and genomic characterization uncovers novel biology.</title>
        <authorList>
            <person name="Wiegand S."/>
            <person name="Jogler M."/>
            <person name="Boedeker C."/>
            <person name="Pinto D."/>
            <person name="Vollmers J."/>
            <person name="Rivas-Marin E."/>
            <person name="Kohn T."/>
            <person name="Peeters S.H."/>
            <person name="Heuer A."/>
            <person name="Rast P."/>
            <person name="Oberbeckmann S."/>
            <person name="Bunk B."/>
            <person name="Jeske O."/>
            <person name="Meyerdierks A."/>
            <person name="Storesund J.E."/>
            <person name="Kallscheuer N."/>
            <person name="Luecker S."/>
            <person name="Lage O.M."/>
            <person name="Pohl T."/>
            <person name="Merkel B.J."/>
            <person name="Hornburger P."/>
            <person name="Mueller R.-W."/>
            <person name="Bruemmer F."/>
            <person name="Labrenz M."/>
            <person name="Spormann A.M."/>
            <person name="Op den Camp H."/>
            <person name="Overmann J."/>
            <person name="Amann R."/>
            <person name="Jetten M.S.M."/>
            <person name="Mascher T."/>
            <person name="Medema M.H."/>
            <person name="Devos D.P."/>
            <person name="Kaster A.-K."/>
            <person name="Ovreas L."/>
            <person name="Rohde M."/>
            <person name="Galperin M.Y."/>
            <person name="Jogler C."/>
        </authorList>
    </citation>
    <scope>NUCLEOTIDE SEQUENCE [LARGE SCALE GENOMIC DNA]</scope>
    <source>
        <strain evidence="2 3">Mal4</strain>
    </source>
</reference>
<sequence>METILVVGIDSVVGANLAAQLADQYQVHGLSQGPHILIDGCDTASVAFDEDTPFDSIRQHAPDMVVYCGPAAHSAWELSSAARIKPGNIDTARSWAAAAAEQGSRFTFVSSDAVFTGPWMFHDEESLGICHSPEAAIIRKTESAVRDACHEALILRTNAFGWSPAGDQAGWAESLIARLESNRLLDLDCIRHATPILATDLGGIIQRAWAENLEGTFHVGGAERVSPLQFAQRLADYFDLPWLSIRREESLTEKPEGFGAGETSLQTKQIRKALCVAMPMLSEGLDRLKAQYLNGYRDSFRLAEQPYHERVA</sequence>
<dbReference type="KEGG" id="mri:Mal4_49380"/>